<name>A0AA39UKL2_9AGAR</name>
<sequence length="153" mass="16429">MNFKDTLPITVESMKTRATLNADPFETCQHQATPGRYLQVELKGCNIHVSIMILACKLFPDNPFPTQLSEAQVTISTIFSAGAKPRNITLAEASAGRNVVLQLLTHILQPLPSVSPLPIPPSTPFCGVFPGSPCKMTSHSPNASSTQNTNITA</sequence>
<dbReference type="Gene3D" id="3.40.50.1820">
    <property type="entry name" value="alpha/beta hydrolase"/>
    <property type="match status" value="1"/>
</dbReference>
<dbReference type="EMBL" id="JAUEPU010000045">
    <property type="protein sequence ID" value="KAK0486779.1"/>
    <property type="molecule type" value="Genomic_DNA"/>
</dbReference>
<proteinExistence type="predicted"/>
<dbReference type="AlphaFoldDB" id="A0AA39UKL2"/>
<comment type="caution">
    <text evidence="1">The sequence shown here is derived from an EMBL/GenBank/DDBJ whole genome shotgun (WGS) entry which is preliminary data.</text>
</comment>
<keyword evidence="2" id="KW-1185">Reference proteome</keyword>
<evidence type="ECO:0000313" key="2">
    <source>
        <dbReference type="Proteomes" id="UP001175228"/>
    </source>
</evidence>
<protein>
    <submittedName>
        <fullName evidence="1">Uncharacterized protein</fullName>
    </submittedName>
</protein>
<evidence type="ECO:0000313" key="1">
    <source>
        <dbReference type="EMBL" id="KAK0486779.1"/>
    </source>
</evidence>
<organism evidence="1 2">
    <name type="scientific">Armillaria luteobubalina</name>
    <dbReference type="NCBI Taxonomy" id="153913"/>
    <lineage>
        <taxon>Eukaryota</taxon>
        <taxon>Fungi</taxon>
        <taxon>Dikarya</taxon>
        <taxon>Basidiomycota</taxon>
        <taxon>Agaricomycotina</taxon>
        <taxon>Agaricomycetes</taxon>
        <taxon>Agaricomycetidae</taxon>
        <taxon>Agaricales</taxon>
        <taxon>Marasmiineae</taxon>
        <taxon>Physalacriaceae</taxon>
        <taxon>Armillaria</taxon>
    </lineage>
</organism>
<accession>A0AA39UKL2</accession>
<gene>
    <name evidence="1" type="ORF">EDD18DRAFT_1111006</name>
</gene>
<dbReference type="InterPro" id="IPR029058">
    <property type="entry name" value="AB_hydrolase_fold"/>
</dbReference>
<dbReference type="Proteomes" id="UP001175228">
    <property type="component" value="Unassembled WGS sequence"/>
</dbReference>
<reference evidence="1" key="1">
    <citation type="submission" date="2023-06" db="EMBL/GenBank/DDBJ databases">
        <authorList>
            <consortium name="Lawrence Berkeley National Laboratory"/>
            <person name="Ahrendt S."/>
            <person name="Sahu N."/>
            <person name="Indic B."/>
            <person name="Wong-Bajracharya J."/>
            <person name="Merenyi Z."/>
            <person name="Ke H.-M."/>
            <person name="Monk M."/>
            <person name="Kocsube S."/>
            <person name="Drula E."/>
            <person name="Lipzen A."/>
            <person name="Balint B."/>
            <person name="Henrissat B."/>
            <person name="Andreopoulos B."/>
            <person name="Martin F.M."/>
            <person name="Harder C.B."/>
            <person name="Rigling D."/>
            <person name="Ford K.L."/>
            <person name="Foster G.D."/>
            <person name="Pangilinan J."/>
            <person name="Papanicolaou A."/>
            <person name="Barry K."/>
            <person name="LaButti K."/>
            <person name="Viragh M."/>
            <person name="Koriabine M."/>
            <person name="Yan M."/>
            <person name="Riley R."/>
            <person name="Champramary S."/>
            <person name="Plett K.L."/>
            <person name="Tsai I.J."/>
            <person name="Slot J."/>
            <person name="Sipos G."/>
            <person name="Plett J."/>
            <person name="Nagy L.G."/>
            <person name="Grigoriev I.V."/>
        </authorList>
    </citation>
    <scope>NUCLEOTIDE SEQUENCE</scope>
    <source>
        <strain evidence="1">HWK02</strain>
    </source>
</reference>